<dbReference type="Proteomes" id="UP001501126">
    <property type="component" value="Unassembled WGS sequence"/>
</dbReference>
<evidence type="ECO:0000313" key="7">
    <source>
        <dbReference type="EMBL" id="GAA0874021.1"/>
    </source>
</evidence>
<dbReference type="PANTHER" id="PTHR42770">
    <property type="entry name" value="AMINO ACID TRANSPORTER-RELATED"/>
    <property type="match status" value="1"/>
</dbReference>
<feature type="transmembrane region" description="Helical" evidence="6">
    <location>
        <begin position="130"/>
        <end position="147"/>
    </location>
</feature>
<comment type="caution">
    <text evidence="7">The sequence shown here is derived from an EMBL/GenBank/DDBJ whole genome shotgun (WGS) entry which is preliminary data.</text>
</comment>
<feature type="transmembrane region" description="Helical" evidence="6">
    <location>
        <begin position="353"/>
        <end position="371"/>
    </location>
</feature>
<dbReference type="PIRSF" id="PIRSF006060">
    <property type="entry name" value="AA_transporter"/>
    <property type="match status" value="1"/>
</dbReference>
<reference evidence="8" key="1">
    <citation type="journal article" date="2019" name="Int. J. Syst. Evol. Microbiol.">
        <title>The Global Catalogue of Microorganisms (GCM) 10K type strain sequencing project: providing services to taxonomists for standard genome sequencing and annotation.</title>
        <authorList>
            <consortium name="The Broad Institute Genomics Platform"/>
            <consortium name="The Broad Institute Genome Sequencing Center for Infectious Disease"/>
            <person name="Wu L."/>
            <person name="Ma J."/>
        </authorList>
    </citation>
    <scope>NUCLEOTIDE SEQUENCE [LARGE SCALE GENOMIC DNA]</scope>
    <source>
        <strain evidence="8">JCM 16083</strain>
    </source>
</reference>
<comment type="subcellular location">
    <subcellularLocation>
        <location evidence="1">Cell membrane</location>
        <topology evidence="1">Multi-pass membrane protein</topology>
    </subcellularLocation>
</comment>
<dbReference type="PANTHER" id="PTHR42770:SF11">
    <property type="entry name" value="INNER MEMBRANE TRANSPORT PROTEIN YBAT"/>
    <property type="match status" value="1"/>
</dbReference>
<dbReference type="Gene3D" id="1.20.1740.10">
    <property type="entry name" value="Amino acid/polyamine transporter I"/>
    <property type="match status" value="1"/>
</dbReference>
<feature type="transmembrane region" description="Helical" evidence="6">
    <location>
        <begin position="234"/>
        <end position="257"/>
    </location>
</feature>
<feature type="transmembrane region" description="Helical" evidence="6">
    <location>
        <begin position="12"/>
        <end position="40"/>
    </location>
</feature>
<evidence type="ECO:0000256" key="1">
    <source>
        <dbReference type="ARBA" id="ARBA00004651"/>
    </source>
</evidence>
<dbReference type="InterPro" id="IPR002293">
    <property type="entry name" value="AA/rel_permease1"/>
</dbReference>
<evidence type="ECO:0000256" key="5">
    <source>
        <dbReference type="ARBA" id="ARBA00023136"/>
    </source>
</evidence>
<name>A0ABP3XXA6_9FLAO</name>
<evidence type="ECO:0000256" key="4">
    <source>
        <dbReference type="ARBA" id="ARBA00022989"/>
    </source>
</evidence>
<evidence type="ECO:0000256" key="6">
    <source>
        <dbReference type="SAM" id="Phobius"/>
    </source>
</evidence>
<dbReference type="Pfam" id="PF13520">
    <property type="entry name" value="AA_permease_2"/>
    <property type="match status" value="1"/>
</dbReference>
<evidence type="ECO:0000256" key="3">
    <source>
        <dbReference type="ARBA" id="ARBA00022692"/>
    </source>
</evidence>
<keyword evidence="8" id="KW-1185">Reference proteome</keyword>
<dbReference type="RefSeq" id="WP_343784640.1">
    <property type="nucleotide sequence ID" value="NZ_BAAAFH010000003.1"/>
</dbReference>
<keyword evidence="5 6" id="KW-0472">Membrane</keyword>
<protein>
    <recommendedName>
        <fullName evidence="9">Amino acid permease</fullName>
    </recommendedName>
</protein>
<feature type="transmembrane region" description="Helical" evidence="6">
    <location>
        <begin position="46"/>
        <end position="67"/>
    </location>
</feature>
<evidence type="ECO:0000256" key="2">
    <source>
        <dbReference type="ARBA" id="ARBA00022475"/>
    </source>
</evidence>
<keyword evidence="2" id="KW-1003">Cell membrane</keyword>
<feature type="transmembrane region" description="Helical" evidence="6">
    <location>
        <begin position="329"/>
        <end position="347"/>
    </location>
</feature>
<feature type="transmembrane region" description="Helical" evidence="6">
    <location>
        <begin position="277"/>
        <end position="299"/>
    </location>
</feature>
<gene>
    <name evidence="7" type="ORF">GCM10009118_04290</name>
</gene>
<keyword evidence="4 6" id="KW-1133">Transmembrane helix</keyword>
<organism evidence="7 8">
    <name type="scientific">Wandonia haliotis</name>
    <dbReference type="NCBI Taxonomy" id="574963"/>
    <lineage>
        <taxon>Bacteria</taxon>
        <taxon>Pseudomonadati</taxon>
        <taxon>Bacteroidota</taxon>
        <taxon>Flavobacteriia</taxon>
        <taxon>Flavobacteriales</taxon>
        <taxon>Crocinitomicaceae</taxon>
        <taxon>Wandonia</taxon>
    </lineage>
</organism>
<sequence length="440" mass="47088">MTQHRKRNKELGLPELIAIALGGMVGGGIFTILGISVSMIGNLTPIAIIIGGLIAALAAYSYVKLGLYYKDEGATYSFFKKTYPGSKFSASMIGWFIIFGYISTLALYAYTFSSYAISSTDFADNVLLRKLIAVGVVGLFTAINVWSVNGMGKIEDIMVYTKLVLLVIISVVLMQHGNTDFPTFIDNLVTDAENSNFFSILIVASITFVAYEGFQLVINAVNEMTNPEKNIPRAIYSAITLAILIYVVISLGAIFAIPTENIIKNQEYALAAGAGEAIGSLGTNIVILGAILATSSAISGTVFGSSRQMAVVAKDGYFPKGLAIRKNNIPRNAILCMAACASLLILAGGLELILEFGSITFLLVSLLMAVANHKIRAQTNSSTLLTTLAIIGLTIGGGLILYYELTTKWGEMVSILVLYAILSVGALIFAKRKEKREVAE</sequence>
<dbReference type="InterPro" id="IPR050367">
    <property type="entry name" value="APC_superfamily"/>
</dbReference>
<proteinExistence type="predicted"/>
<feature type="transmembrane region" description="Helical" evidence="6">
    <location>
        <begin position="197"/>
        <end position="222"/>
    </location>
</feature>
<feature type="transmembrane region" description="Helical" evidence="6">
    <location>
        <begin position="159"/>
        <end position="177"/>
    </location>
</feature>
<evidence type="ECO:0008006" key="9">
    <source>
        <dbReference type="Google" id="ProtNLM"/>
    </source>
</evidence>
<evidence type="ECO:0000313" key="8">
    <source>
        <dbReference type="Proteomes" id="UP001501126"/>
    </source>
</evidence>
<accession>A0ABP3XXA6</accession>
<feature type="transmembrane region" description="Helical" evidence="6">
    <location>
        <begin position="383"/>
        <end position="403"/>
    </location>
</feature>
<feature type="transmembrane region" description="Helical" evidence="6">
    <location>
        <begin position="88"/>
        <end position="110"/>
    </location>
</feature>
<keyword evidence="3 6" id="KW-0812">Transmembrane</keyword>
<dbReference type="EMBL" id="BAAAFH010000003">
    <property type="protein sequence ID" value="GAA0874021.1"/>
    <property type="molecule type" value="Genomic_DNA"/>
</dbReference>
<feature type="transmembrane region" description="Helical" evidence="6">
    <location>
        <begin position="409"/>
        <end position="430"/>
    </location>
</feature>